<dbReference type="EnsemblMetazoa" id="XM_014397326.2">
    <property type="protein sequence ID" value="XP_014252812.1"/>
    <property type="gene ID" value="LOC106668498"/>
</dbReference>
<proteinExistence type="predicted"/>
<evidence type="ECO:0000256" key="3">
    <source>
        <dbReference type="ARBA" id="ARBA00022729"/>
    </source>
</evidence>
<dbReference type="Gene3D" id="1.10.10.60">
    <property type="entry name" value="Homeodomain-like"/>
    <property type="match status" value="2"/>
</dbReference>
<comment type="subcellular location">
    <subcellularLocation>
        <location evidence="9">Endomembrane system</location>
        <topology evidence="9">Single-pass membrane protein</topology>
    </subcellularLocation>
    <subcellularLocation>
        <location evidence="1">Nucleus</location>
    </subcellularLocation>
</comment>
<feature type="signal peptide" evidence="12">
    <location>
        <begin position="1"/>
        <end position="20"/>
    </location>
</feature>
<dbReference type="PANTHER" id="PTHR44653:SF2">
    <property type="entry name" value="DNAJ HOMOLOG SUBFAMILY C MEMBER 1"/>
    <property type="match status" value="1"/>
</dbReference>
<dbReference type="AlphaFoldDB" id="A0A8I6TIS6"/>
<dbReference type="SMART" id="SM00271">
    <property type="entry name" value="DnaJ"/>
    <property type="match status" value="1"/>
</dbReference>
<evidence type="ECO:0000256" key="10">
    <source>
        <dbReference type="SAM" id="MobiDB-lite"/>
    </source>
</evidence>
<dbReference type="GO" id="GO:0012505">
    <property type="term" value="C:endomembrane system"/>
    <property type="evidence" value="ECO:0007669"/>
    <property type="project" value="UniProtKB-SubCell"/>
</dbReference>
<dbReference type="PROSITE" id="PS50090">
    <property type="entry name" value="MYB_LIKE"/>
    <property type="match status" value="1"/>
</dbReference>
<feature type="domain" description="J" evidence="13">
    <location>
        <begin position="38"/>
        <end position="102"/>
    </location>
</feature>
<dbReference type="SUPFAM" id="SSF46565">
    <property type="entry name" value="Chaperone J-domain"/>
    <property type="match status" value="1"/>
</dbReference>
<dbReference type="CDD" id="cd00167">
    <property type="entry name" value="SANT"/>
    <property type="match status" value="1"/>
</dbReference>
<feature type="domain" description="SANT" evidence="15">
    <location>
        <begin position="372"/>
        <end position="428"/>
    </location>
</feature>
<keyword evidence="5 11" id="KW-1133">Transmembrane helix</keyword>
<keyword evidence="7" id="KW-0143">Chaperone</keyword>
<dbReference type="OrthoDB" id="1420887at2759"/>
<dbReference type="InterPro" id="IPR001005">
    <property type="entry name" value="SANT/Myb"/>
</dbReference>
<evidence type="ECO:0000256" key="5">
    <source>
        <dbReference type="ARBA" id="ARBA00022989"/>
    </source>
</evidence>
<feature type="transmembrane region" description="Helical" evidence="11">
    <location>
        <begin position="122"/>
        <end position="142"/>
    </location>
</feature>
<dbReference type="InterPro" id="IPR001623">
    <property type="entry name" value="DnaJ_domain"/>
</dbReference>
<feature type="region of interest" description="Disordered" evidence="10">
    <location>
        <begin position="230"/>
        <end position="287"/>
    </location>
</feature>
<dbReference type="Pfam" id="PF23082">
    <property type="entry name" value="Myb_DNA-binding_2"/>
    <property type="match status" value="1"/>
</dbReference>
<evidence type="ECO:0008006" key="18">
    <source>
        <dbReference type="Google" id="ProtNLM"/>
    </source>
</evidence>
<evidence type="ECO:0000259" key="14">
    <source>
        <dbReference type="PROSITE" id="PS50090"/>
    </source>
</evidence>
<keyword evidence="4" id="KW-0677">Repeat</keyword>
<dbReference type="PANTHER" id="PTHR44653">
    <property type="entry name" value="DNAJ HOMOLOG SUBFAMILY C MEMBER 1"/>
    <property type="match status" value="1"/>
</dbReference>
<dbReference type="InterPro" id="IPR018253">
    <property type="entry name" value="DnaJ_domain_CS"/>
</dbReference>
<dbReference type="SUPFAM" id="SSF46689">
    <property type="entry name" value="Homeodomain-like"/>
    <property type="match status" value="2"/>
</dbReference>
<feature type="chain" id="PRO_5035186873" description="DnaJ homolog subfamily C member 1" evidence="12">
    <location>
        <begin position="21"/>
        <end position="438"/>
    </location>
</feature>
<dbReference type="InterPro" id="IPR017884">
    <property type="entry name" value="SANT_dom"/>
</dbReference>
<keyword evidence="6 11" id="KW-0472">Membrane</keyword>
<evidence type="ECO:0000256" key="4">
    <source>
        <dbReference type="ARBA" id="ARBA00022737"/>
    </source>
</evidence>
<reference evidence="16" key="1">
    <citation type="submission" date="2022-01" db="UniProtKB">
        <authorList>
            <consortium name="EnsemblMetazoa"/>
        </authorList>
    </citation>
    <scope>IDENTIFICATION</scope>
</reference>
<dbReference type="InterPro" id="IPR036869">
    <property type="entry name" value="J_dom_sf"/>
</dbReference>
<dbReference type="OMA" id="AAYWERK"/>
<dbReference type="FunFam" id="1.10.10.60:FF:000180">
    <property type="entry name" value="DnaJ (Hsp40) homolog, subfamily C, member 2"/>
    <property type="match status" value="1"/>
</dbReference>
<keyword evidence="8" id="KW-0539">Nucleus</keyword>
<evidence type="ECO:0000256" key="9">
    <source>
        <dbReference type="ARBA" id="ARBA00037847"/>
    </source>
</evidence>
<evidence type="ECO:0000256" key="2">
    <source>
        <dbReference type="ARBA" id="ARBA00022692"/>
    </source>
</evidence>
<evidence type="ECO:0000259" key="15">
    <source>
        <dbReference type="PROSITE" id="PS51293"/>
    </source>
</evidence>
<feature type="region of interest" description="Disordered" evidence="10">
    <location>
        <begin position="337"/>
        <end position="378"/>
    </location>
</feature>
<dbReference type="PROSITE" id="PS51293">
    <property type="entry name" value="SANT"/>
    <property type="match status" value="1"/>
</dbReference>
<dbReference type="PRINTS" id="PR00625">
    <property type="entry name" value="JDOMAIN"/>
</dbReference>
<feature type="compositionally biased region" description="Basic and acidic residues" evidence="10">
    <location>
        <begin position="337"/>
        <end position="348"/>
    </location>
</feature>
<protein>
    <recommendedName>
        <fullName evidence="18">DnaJ homolog subfamily C member 1</fullName>
    </recommendedName>
</protein>
<keyword evidence="2 11" id="KW-0812">Transmembrane</keyword>
<dbReference type="PROSITE" id="PS50076">
    <property type="entry name" value="DNAJ_2"/>
    <property type="match status" value="1"/>
</dbReference>
<dbReference type="SMART" id="SM00717">
    <property type="entry name" value="SANT"/>
    <property type="match status" value="2"/>
</dbReference>
<dbReference type="InterPro" id="IPR052606">
    <property type="entry name" value="DnaJ_domain_protein"/>
</dbReference>
<dbReference type="GO" id="GO:0005634">
    <property type="term" value="C:nucleus"/>
    <property type="evidence" value="ECO:0007669"/>
    <property type="project" value="UniProtKB-SubCell"/>
</dbReference>
<dbReference type="PROSITE" id="PS00636">
    <property type="entry name" value="DNAJ_1"/>
    <property type="match status" value="1"/>
</dbReference>
<dbReference type="InterPro" id="IPR009057">
    <property type="entry name" value="Homeodomain-like_sf"/>
</dbReference>
<feature type="domain" description="Myb-like" evidence="14">
    <location>
        <begin position="369"/>
        <end position="424"/>
    </location>
</feature>
<dbReference type="CDD" id="cd06257">
    <property type="entry name" value="DnaJ"/>
    <property type="match status" value="1"/>
</dbReference>
<accession>A0A8I6TIS6</accession>
<dbReference type="RefSeq" id="XP_014252812.1">
    <property type="nucleotide sequence ID" value="XM_014397326.2"/>
</dbReference>
<evidence type="ECO:0000256" key="11">
    <source>
        <dbReference type="SAM" id="Phobius"/>
    </source>
</evidence>
<dbReference type="Pfam" id="PF00249">
    <property type="entry name" value="Myb_DNA-binding"/>
    <property type="match status" value="1"/>
</dbReference>
<dbReference type="GeneID" id="106668498"/>
<dbReference type="Pfam" id="PF00226">
    <property type="entry name" value="DnaJ"/>
    <property type="match status" value="1"/>
</dbReference>
<dbReference type="KEGG" id="clec:106668498"/>
<sequence>MHLLTLITIVSSFTLSSVKCWDQEDIEVFDAVEEIRENFYELLGVSHTAEPDEIRKAFRQLSLKVHPDKSNHPDAETQFRNLVTVFEILKDQSKRTKYNDVLKNGLPDWKHPVYYYRRYKKMGLLELMLILFGIITIGQYLVAWASYLEKKYVLEEFVSIKSKKLQKRQKKGKMVDMEAIKVLPELVTNLPKPSVYCTLPVQICRLCWFLIVKAPPLVIHWIKEYSQRKEKEEEKEESSSEEEVYVPRERGPRRRKAFQIPEMKDSNNEIKIKDEPKAAPTKPTPVVSGGLWTDDDLLDLIRLMKKYPTGTQERWEKIGESMKRAPFEVAHMAHKMKDDGFKPPKKDDEESTVVEEPRKKMKTKGGKMAEDVEEGTWTQVQQKSLEQALAIYRKGTPGDRWENIAKAVPGKTKEECMQRYKYLADLVKKRKQNAEESS</sequence>
<feature type="compositionally biased region" description="Acidic residues" evidence="10">
    <location>
        <begin position="233"/>
        <end position="244"/>
    </location>
</feature>
<evidence type="ECO:0000259" key="13">
    <source>
        <dbReference type="PROSITE" id="PS50076"/>
    </source>
</evidence>
<keyword evidence="17" id="KW-1185">Reference proteome</keyword>
<dbReference type="Gene3D" id="1.10.287.110">
    <property type="entry name" value="DnaJ domain"/>
    <property type="match status" value="1"/>
</dbReference>
<organism evidence="16 17">
    <name type="scientific">Cimex lectularius</name>
    <name type="common">Bed bug</name>
    <name type="synonym">Acanthia lectularia</name>
    <dbReference type="NCBI Taxonomy" id="79782"/>
    <lineage>
        <taxon>Eukaryota</taxon>
        <taxon>Metazoa</taxon>
        <taxon>Ecdysozoa</taxon>
        <taxon>Arthropoda</taxon>
        <taxon>Hexapoda</taxon>
        <taxon>Insecta</taxon>
        <taxon>Pterygota</taxon>
        <taxon>Neoptera</taxon>
        <taxon>Paraneoptera</taxon>
        <taxon>Hemiptera</taxon>
        <taxon>Heteroptera</taxon>
        <taxon>Panheteroptera</taxon>
        <taxon>Cimicomorpha</taxon>
        <taxon>Cimicidae</taxon>
        <taxon>Cimex</taxon>
    </lineage>
</organism>
<evidence type="ECO:0000313" key="17">
    <source>
        <dbReference type="Proteomes" id="UP000494040"/>
    </source>
</evidence>
<dbReference type="Proteomes" id="UP000494040">
    <property type="component" value="Unassembled WGS sequence"/>
</dbReference>
<feature type="compositionally biased region" description="Basic and acidic residues" evidence="10">
    <location>
        <begin position="262"/>
        <end position="277"/>
    </location>
</feature>
<evidence type="ECO:0000256" key="12">
    <source>
        <dbReference type="SAM" id="SignalP"/>
    </source>
</evidence>
<keyword evidence="3 12" id="KW-0732">Signal</keyword>
<name>A0A8I6TIS6_CIMLE</name>
<evidence type="ECO:0000256" key="7">
    <source>
        <dbReference type="ARBA" id="ARBA00023186"/>
    </source>
</evidence>
<evidence type="ECO:0000256" key="8">
    <source>
        <dbReference type="ARBA" id="ARBA00023242"/>
    </source>
</evidence>
<evidence type="ECO:0000313" key="16">
    <source>
        <dbReference type="EnsemblMetazoa" id="XP_014252812.1"/>
    </source>
</evidence>
<evidence type="ECO:0000256" key="1">
    <source>
        <dbReference type="ARBA" id="ARBA00004123"/>
    </source>
</evidence>
<evidence type="ECO:0000256" key="6">
    <source>
        <dbReference type="ARBA" id="ARBA00023136"/>
    </source>
</evidence>